<gene>
    <name evidence="2" type="ORF">MRATA1EN1_LOCUS17020</name>
</gene>
<accession>A0ABN8Z349</accession>
<dbReference type="PANTHER" id="PTHR15011:SF3">
    <property type="entry name" value="APOLIPOPROTEIN F"/>
    <property type="match status" value="1"/>
</dbReference>
<evidence type="ECO:0008006" key="4">
    <source>
        <dbReference type="Google" id="ProtNLM"/>
    </source>
</evidence>
<dbReference type="EMBL" id="OX459963">
    <property type="protein sequence ID" value="CAI9168058.1"/>
    <property type="molecule type" value="Genomic_DNA"/>
</dbReference>
<evidence type="ECO:0000313" key="2">
    <source>
        <dbReference type="EMBL" id="CAI9168058.1"/>
    </source>
</evidence>
<feature type="region of interest" description="Disordered" evidence="1">
    <location>
        <begin position="171"/>
        <end position="271"/>
    </location>
</feature>
<evidence type="ECO:0000313" key="3">
    <source>
        <dbReference type="Proteomes" id="UP001176941"/>
    </source>
</evidence>
<protein>
    <recommendedName>
        <fullName evidence="4">Apolipoprotein F</fullName>
    </recommendedName>
</protein>
<dbReference type="InterPro" id="IPR026114">
    <property type="entry name" value="APOF"/>
</dbReference>
<dbReference type="Pfam" id="PF15148">
    <property type="entry name" value="Apolipo_F"/>
    <property type="match status" value="1"/>
</dbReference>
<feature type="compositionally biased region" description="Low complexity" evidence="1">
    <location>
        <begin position="255"/>
        <end position="264"/>
    </location>
</feature>
<name>A0ABN8Z349_RANTA</name>
<evidence type="ECO:0000256" key="1">
    <source>
        <dbReference type="SAM" id="MobiDB-lite"/>
    </source>
</evidence>
<keyword evidence="3" id="KW-1185">Reference proteome</keyword>
<reference evidence="2" key="1">
    <citation type="submission" date="2023-04" db="EMBL/GenBank/DDBJ databases">
        <authorList>
            <consortium name="ELIXIR-Norway"/>
        </authorList>
    </citation>
    <scope>NUCLEOTIDE SEQUENCE [LARGE SCALE GENOMIC DNA]</scope>
</reference>
<dbReference type="Proteomes" id="UP001176941">
    <property type="component" value="Chromosome 27"/>
</dbReference>
<dbReference type="PANTHER" id="PTHR15011">
    <property type="entry name" value="APOLIPOPROTEIN F"/>
    <property type="match status" value="1"/>
</dbReference>
<proteinExistence type="predicted"/>
<organism evidence="2 3">
    <name type="scientific">Rangifer tarandus platyrhynchus</name>
    <name type="common">Svalbard reindeer</name>
    <dbReference type="NCBI Taxonomy" id="3082113"/>
    <lineage>
        <taxon>Eukaryota</taxon>
        <taxon>Metazoa</taxon>
        <taxon>Chordata</taxon>
        <taxon>Craniata</taxon>
        <taxon>Vertebrata</taxon>
        <taxon>Euteleostomi</taxon>
        <taxon>Mammalia</taxon>
        <taxon>Eutheria</taxon>
        <taxon>Laurasiatheria</taxon>
        <taxon>Artiodactyla</taxon>
        <taxon>Ruminantia</taxon>
        <taxon>Pecora</taxon>
        <taxon>Cervidae</taxon>
        <taxon>Odocoileinae</taxon>
        <taxon>Rangifer</taxon>
    </lineage>
</organism>
<sequence>MIALERAACQGDIRVLQLRLYRQGGVNATQTLIRHLQELERSRSRGTGVSVDALTSALQLWAGENPGPRRARRSPSVKDCEQEQEQSVHNIAQMLPGVGTFYNLGTAVYYAVRNCSDMAKERGRDGVIDLGYDLLMAMAGTSGGPTGLKIGTALKPALKAGVPRLTQYYYEREANTPPPETSEEVLGSTSDMSGVEETTVTAPPCQKQEVQIRAGHSASFSSLRKGGGSETPAEAEGVSGGPGAGTLSGDRKPGPELLQGPGPETLTRYWP</sequence>
<feature type="compositionally biased region" description="Polar residues" evidence="1">
    <location>
        <begin position="187"/>
        <end position="201"/>
    </location>
</feature>